<comment type="subcellular location">
    <subcellularLocation>
        <location evidence="1">Membrane</location>
        <topology evidence="1">Single-pass type I membrane protein</topology>
    </subcellularLocation>
</comment>
<keyword evidence="10" id="KW-1133">Transmembrane helix</keyword>
<dbReference type="SMART" id="SM00409">
    <property type="entry name" value="IG"/>
    <property type="match status" value="5"/>
</dbReference>
<evidence type="ECO:0000256" key="8">
    <source>
        <dbReference type="ARBA" id="ARBA00022782"/>
    </source>
</evidence>
<feature type="domain" description="Ig-like" evidence="18">
    <location>
        <begin position="401"/>
        <end position="481"/>
    </location>
</feature>
<keyword evidence="14" id="KW-0325">Glycoprotein</keyword>
<dbReference type="InterPro" id="IPR003598">
    <property type="entry name" value="Ig_sub2"/>
</dbReference>
<dbReference type="GO" id="GO:0051239">
    <property type="term" value="P:regulation of multicellular organismal process"/>
    <property type="evidence" value="ECO:0007669"/>
    <property type="project" value="UniProtKB-ARBA"/>
</dbReference>
<dbReference type="GO" id="GO:0022603">
    <property type="term" value="P:regulation of anatomical structure morphogenesis"/>
    <property type="evidence" value="ECO:0007669"/>
    <property type="project" value="UniProtKB-ARBA"/>
</dbReference>
<dbReference type="GO" id="GO:0035385">
    <property type="term" value="P:Roundabout signaling pathway"/>
    <property type="evidence" value="ECO:0007669"/>
    <property type="project" value="InterPro"/>
</dbReference>
<dbReference type="GeneTree" id="ENSGT00940000154477"/>
<evidence type="ECO:0000313" key="20">
    <source>
        <dbReference type="Ensembl" id="ENSCLMP00005011052.1"/>
    </source>
</evidence>
<dbReference type="InterPro" id="IPR003599">
    <property type="entry name" value="Ig_sub"/>
</dbReference>
<dbReference type="Pfam" id="PF07679">
    <property type="entry name" value="I-set"/>
    <property type="match status" value="3"/>
</dbReference>
<dbReference type="FunFam" id="2.60.40.10:FF:000026">
    <property type="entry name" value="roundabout homolog 2 isoform X1"/>
    <property type="match status" value="1"/>
</dbReference>
<keyword evidence="7" id="KW-0677">Repeat</keyword>
<feature type="compositionally biased region" description="Low complexity" evidence="17">
    <location>
        <begin position="1085"/>
        <end position="1103"/>
    </location>
</feature>
<feature type="compositionally biased region" description="Basic and acidic residues" evidence="17">
    <location>
        <begin position="1439"/>
        <end position="1474"/>
    </location>
</feature>
<evidence type="ECO:0000256" key="10">
    <source>
        <dbReference type="ARBA" id="ARBA00022989"/>
    </source>
</evidence>
<dbReference type="CDD" id="cd00063">
    <property type="entry name" value="FN3"/>
    <property type="match status" value="3"/>
</dbReference>
<dbReference type="InterPro" id="IPR003961">
    <property type="entry name" value="FN3_dom"/>
</dbReference>
<evidence type="ECO:0000256" key="3">
    <source>
        <dbReference type="ARBA" id="ARBA00022500"/>
    </source>
</evidence>
<feature type="compositionally biased region" description="Basic residues" evidence="17">
    <location>
        <begin position="1387"/>
        <end position="1399"/>
    </location>
</feature>
<dbReference type="CDD" id="cd20952">
    <property type="entry name" value="IgI_5_Robo"/>
    <property type="match status" value="1"/>
</dbReference>
<dbReference type="FunFam" id="2.60.40.10:FF:000008">
    <property type="entry name" value="roundabout homolog 2 isoform X2"/>
    <property type="match status" value="2"/>
</dbReference>
<evidence type="ECO:0000256" key="13">
    <source>
        <dbReference type="ARBA" id="ARBA00023170"/>
    </source>
</evidence>
<feature type="compositionally biased region" description="Acidic residues" evidence="17">
    <location>
        <begin position="1554"/>
        <end position="1563"/>
    </location>
</feature>
<feature type="domain" description="Ig-like" evidence="18">
    <location>
        <begin position="14"/>
        <end position="110"/>
    </location>
</feature>
<dbReference type="GO" id="GO:0006935">
    <property type="term" value="P:chemotaxis"/>
    <property type="evidence" value="ECO:0007669"/>
    <property type="project" value="UniProtKB-KW"/>
</dbReference>
<keyword evidence="9" id="KW-0524">Neurogenesis</keyword>
<name>A0A8C2X0A1_CYCLU</name>
<feature type="domain" description="Ig-like" evidence="18">
    <location>
        <begin position="297"/>
        <end position="390"/>
    </location>
</feature>
<dbReference type="InterPro" id="IPR036179">
    <property type="entry name" value="Ig-like_dom_sf"/>
</dbReference>
<dbReference type="FunFam" id="2.60.40.10:FF:000058">
    <property type="entry name" value="roundabout homolog 2 isoform X3"/>
    <property type="match status" value="1"/>
</dbReference>
<dbReference type="SMART" id="SM00406">
    <property type="entry name" value="IGv"/>
    <property type="match status" value="3"/>
</dbReference>
<dbReference type="FunFam" id="2.60.40.10:FF:000065">
    <property type="entry name" value="roundabout homolog 1 isoform X3"/>
    <property type="match status" value="1"/>
</dbReference>
<evidence type="ECO:0000256" key="6">
    <source>
        <dbReference type="ARBA" id="ARBA00022729"/>
    </source>
</evidence>
<dbReference type="PANTHER" id="PTHR12231">
    <property type="entry name" value="CTX-RELATED TYPE I TRANSMEMBRANE PROTEIN"/>
    <property type="match status" value="1"/>
</dbReference>
<feature type="compositionally biased region" description="Basic and acidic residues" evidence="17">
    <location>
        <begin position="1531"/>
        <end position="1540"/>
    </location>
</feature>
<dbReference type="GO" id="GO:0016020">
    <property type="term" value="C:membrane"/>
    <property type="evidence" value="ECO:0007669"/>
    <property type="project" value="UniProtKB-SubCell"/>
</dbReference>
<dbReference type="SMART" id="SM00060">
    <property type="entry name" value="FN3"/>
    <property type="match status" value="3"/>
</dbReference>
<feature type="domain" description="Fibronectin type-III" evidence="19">
    <location>
        <begin position="509"/>
        <end position="603"/>
    </location>
</feature>
<dbReference type="InterPro" id="IPR051170">
    <property type="entry name" value="Neural/epithelial_adhesion"/>
</dbReference>
<feature type="domain" description="Fibronectin type-III" evidence="19">
    <location>
        <begin position="622"/>
        <end position="719"/>
    </location>
</feature>
<organism evidence="20 21">
    <name type="scientific">Cyclopterus lumpus</name>
    <name type="common">Lumpsucker</name>
    <dbReference type="NCBI Taxonomy" id="8103"/>
    <lineage>
        <taxon>Eukaryota</taxon>
        <taxon>Metazoa</taxon>
        <taxon>Chordata</taxon>
        <taxon>Craniata</taxon>
        <taxon>Vertebrata</taxon>
        <taxon>Euteleostomi</taxon>
        <taxon>Actinopterygii</taxon>
        <taxon>Neopterygii</taxon>
        <taxon>Teleostei</taxon>
        <taxon>Neoteleostei</taxon>
        <taxon>Acanthomorphata</taxon>
        <taxon>Eupercaria</taxon>
        <taxon>Perciformes</taxon>
        <taxon>Cottioidei</taxon>
        <taxon>Cottales</taxon>
        <taxon>Cyclopteridae</taxon>
        <taxon>Cyclopterus</taxon>
    </lineage>
</organism>
<feature type="region of interest" description="Disordered" evidence="17">
    <location>
        <begin position="1363"/>
        <end position="1563"/>
    </location>
</feature>
<evidence type="ECO:0000256" key="17">
    <source>
        <dbReference type="SAM" id="MobiDB-lite"/>
    </source>
</evidence>
<feature type="compositionally biased region" description="Acidic residues" evidence="17">
    <location>
        <begin position="1248"/>
        <end position="1271"/>
    </location>
</feature>
<dbReference type="InterPro" id="IPR013106">
    <property type="entry name" value="Ig_V-set"/>
</dbReference>
<dbReference type="GO" id="GO:0008046">
    <property type="term" value="F:axon guidance receptor activity"/>
    <property type="evidence" value="ECO:0007669"/>
    <property type="project" value="InterPro"/>
</dbReference>
<keyword evidence="5" id="KW-0812">Transmembrane</keyword>
<evidence type="ECO:0000256" key="1">
    <source>
        <dbReference type="ARBA" id="ARBA00004479"/>
    </source>
</evidence>
<dbReference type="InterPro" id="IPR007110">
    <property type="entry name" value="Ig-like_dom"/>
</dbReference>
<feature type="domain" description="Ig-like" evidence="18">
    <location>
        <begin position="208"/>
        <end position="292"/>
    </location>
</feature>
<keyword evidence="21" id="KW-1185">Reference proteome</keyword>
<evidence type="ECO:0000256" key="7">
    <source>
        <dbReference type="ARBA" id="ARBA00022737"/>
    </source>
</evidence>
<evidence type="ECO:0000256" key="4">
    <source>
        <dbReference type="ARBA" id="ARBA00022553"/>
    </source>
</evidence>
<evidence type="ECO:0000313" key="21">
    <source>
        <dbReference type="Proteomes" id="UP000694565"/>
    </source>
</evidence>
<keyword evidence="12" id="KW-1015">Disulfide bond</keyword>
<dbReference type="Ensembl" id="ENSCLMT00005011917.1">
    <property type="protein sequence ID" value="ENSCLMP00005011052.1"/>
    <property type="gene ID" value="ENSCLMG00005005877.1"/>
</dbReference>
<feature type="domain" description="Ig-like" evidence="18">
    <location>
        <begin position="116"/>
        <end position="203"/>
    </location>
</feature>
<dbReference type="Pfam" id="PF00041">
    <property type="entry name" value="fn3"/>
    <property type="match status" value="3"/>
</dbReference>
<keyword evidence="11" id="KW-0472">Membrane</keyword>
<dbReference type="InterPro" id="IPR036116">
    <property type="entry name" value="FN3_sf"/>
</dbReference>
<dbReference type="FunFam" id="2.60.40.10:FF:000043">
    <property type="entry name" value="roundabout homolog 2 isoform X2"/>
    <property type="match status" value="1"/>
</dbReference>
<dbReference type="Proteomes" id="UP000694565">
    <property type="component" value="Unplaced"/>
</dbReference>
<reference evidence="20" key="2">
    <citation type="submission" date="2025-09" db="UniProtKB">
        <authorList>
            <consortium name="Ensembl"/>
        </authorList>
    </citation>
    <scope>IDENTIFICATION</scope>
</reference>
<feature type="region of interest" description="Disordered" evidence="17">
    <location>
        <begin position="1060"/>
        <end position="1330"/>
    </location>
</feature>
<dbReference type="FunFam" id="2.60.40.10:FF:000055">
    <property type="entry name" value="roundabout homolog 1 isoform X2"/>
    <property type="match status" value="1"/>
</dbReference>
<keyword evidence="8" id="KW-0221">Differentiation</keyword>
<evidence type="ECO:0000259" key="18">
    <source>
        <dbReference type="PROSITE" id="PS50835"/>
    </source>
</evidence>
<dbReference type="InterPro" id="IPR032986">
    <property type="entry name" value="Robo1_Ig-like3"/>
</dbReference>
<accession>A0A8C2X0A1</accession>
<reference evidence="20" key="1">
    <citation type="submission" date="2025-08" db="UniProtKB">
        <authorList>
            <consortium name="Ensembl"/>
        </authorList>
    </citation>
    <scope>IDENTIFICATION</scope>
</reference>
<keyword evidence="15" id="KW-0393">Immunoglobulin domain</keyword>
<dbReference type="Pfam" id="PF13927">
    <property type="entry name" value="Ig_3"/>
    <property type="match status" value="2"/>
</dbReference>
<evidence type="ECO:0000256" key="16">
    <source>
        <dbReference type="ARBA" id="ARBA00061206"/>
    </source>
</evidence>
<dbReference type="CDD" id="cd05725">
    <property type="entry name" value="IgI_3_Robo"/>
    <property type="match status" value="1"/>
</dbReference>
<feature type="compositionally biased region" description="Polar residues" evidence="17">
    <location>
        <begin position="1506"/>
        <end position="1516"/>
    </location>
</feature>
<dbReference type="InterPro" id="IPR013783">
    <property type="entry name" value="Ig-like_fold"/>
</dbReference>
<evidence type="ECO:0000256" key="9">
    <source>
        <dbReference type="ARBA" id="ARBA00022902"/>
    </source>
</evidence>
<feature type="compositionally biased region" description="Polar residues" evidence="17">
    <location>
        <begin position="1187"/>
        <end position="1201"/>
    </location>
</feature>
<keyword evidence="2" id="KW-0217">Developmental protein</keyword>
<comment type="similarity">
    <text evidence="16">Belongs to the immunoglobulin superfamily. ROBO family.</text>
</comment>
<dbReference type="PROSITE" id="PS50835">
    <property type="entry name" value="IG_LIKE"/>
    <property type="match status" value="5"/>
</dbReference>
<evidence type="ECO:0000256" key="11">
    <source>
        <dbReference type="ARBA" id="ARBA00023136"/>
    </source>
</evidence>
<dbReference type="FunFam" id="2.60.40.10:FF:000053">
    <property type="entry name" value="Roundabout guidance receptor 1"/>
    <property type="match status" value="1"/>
</dbReference>
<dbReference type="GO" id="GO:0016199">
    <property type="term" value="P:axon midline choice point recognition"/>
    <property type="evidence" value="ECO:0007669"/>
    <property type="project" value="InterPro"/>
</dbReference>
<evidence type="ECO:0000256" key="5">
    <source>
        <dbReference type="ARBA" id="ARBA00022692"/>
    </source>
</evidence>
<evidence type="ECO:0000256" key="14">
    <source>
        <dbReference type="ARBA" id="ARBA00023180"/>
    </source>
</evidence>
<evidence type="ECO:0000256" key="15">
    <source>
        <dbReference type="ARBA" id="ARBA00023319"/>
    </source>
</evidence>
<evidence type="ECO:0000259" key="19">
    <source>
        <dbReference type="PROSITE" id="PS50853"/>
    </source>
</evidence>
<dbReference type="InterPro" id="IPR013098">
    <property type="entry name" value="Ig_I-set"/>
</dbReference>
<dbReference type="Gene3D" id="2.60.40.10">
    <property type="entry name" value="Immunoglobulins"/>
    <property type="match status" value="8"/>
</dbReference>
<proteinExistence type="inferred from homology"/>
<dbReference type="SUPFAM" id="SSF48726">
    <property type="entry name" value="Immunoglobulin"/>
    <property type="match status" value="5"/>
</dbReference>
<evidence type="ECO:0000256" key="2">
    <source>
        <dbReference type="ARBA" id="ARBA00022473"/>
    </source>
</evidence>
<keyword evidence="4" id="KW-0597">Phosphoprotein</keyword>
<feature type="compositionally biased region" description="Low complexity" evidence="17">
    <location>
        <begin position="1316"/>
        <end position="1330"/>
    </location>
</feature>
<sequence length="1563" mass="170350">MTTGSRLRQEDTAPRIVEHPSDLIVSKGEPATLNCKAEGRPTPTVEWYKDGERVETDRDNPRSQRMLLPSGSLFFLRIVHGRRSKPDEGSYVCVARNYLGEAVSHNASLEVAILRDDFRQNPADVIVAAGEPAVLECQPPRGHPEPTISWKKDGTNIDDRDERITIRGGKLMITNARKSDAGKYVCVGTNMVGERESEIAELTVLERPSFVRRPSSQVVLVDQSVEFRCEARGDPVPTVRWRKDDGDLPKGRYEIREDHTLKIRRLTSADVGSYSCVVENMVGKAEASATLTVHVPPAFVVRPRNQVVGVGRTVTFQCEATGNPQPAIFWQREGSQNLLFSYQPPQPSSRLSVSQSGDLTITDAERSDMGYYSCQAINTAGSVLTKALLEITDVISDRPPPVIRQGPTNQTVAVDGTVVLNCMATGNPTPTILWRKDGVLVSTHDSRVKQLDTSALQIRYAKLGDTGTYTCIASTPSGEASWKAYLEVHEFGVPVQPNRPTDPNLIPSAPSKPEVTDVTRTSISLSWRPNLNAGATPTSYIIEAFSHASGSSWQTLAEHVKTESFVLKGLKPSAVYLFLVRAANAYGLSDPSPITESVKTQDIPPTSQGVDHRQIQTELGEVLIHLHNPTILSSSSVRVQWTVEQQSQYIQGYKVMYRPSPEGLQRSEWAVFEVRTPGEDSAVVPQLRKGVAYEFKIRPFFNEFQGTDSDVKIGKTLEEAPSAPPREVTVAESGDNGTAIVVSWQPPPEEEQNGVVQEYKIWCLGNESRFHINRTVDGSALSVLIPSLAPGIRYSVEVAASTGAGPGVKSDITFFQLDASGRMTETVDQENPLSQQISDVVKQPAFIAGIGAACWIILMVFSIWLYRHRKKRNGLSSSYAGIRKVAYQRGGEGVSSAGRPGLLNIGESATQPWLADTWPNSCSNHNDCSMNCCTAGNGNSDSNLATYSRPADCIANYNSQMENKQTNLMVPESGVYGDIDLSNKINEMKTFNSPNLKDGRFVGPGGQPTPYATTQLIQSSIMGNNMNEKHSWKPTSVQQQKQELASQLQYNIMEQNKLNKDRYRGGDGPMPATIPYNQTHDSHTGGSYNSSDRGSSSTSGSQGQKKGVRTPKLPKQSTMNWADLLPPPPANPPPSRSAEDCEPDMQCPMPPSHMYLQPDELEEEEEMERGPTPPIRGAASSPAAVSYSHQSTATLTPSPQEEMQPMLQDALDSHERRRHTVSPPAPPRPHSPSHTYGYITSPLALDTDGMEEEEEDDILEEEEEEGDETDAEVMHPRRLLLRGLEQTPASSMGDLESSVTGSMINGWGSASEEDNVSSGRSSAVSSSDGSFFTDADFAQAVAAAAEYSGIRVATYPNTLARKYQINPPSHRPGSPVSTDSNMSMAAVHRRPPKKQKQHPAGHPADLPPPPIPPPAGLKSPTHPSKAVLDGRGVISPKAGEGRDKRGGTGGYRPREGSDPRNSSSERKDPQERQKTAHGGKGNKHEGSSANKARQHPEDILPYSRPQFPTVNSPRDPSSSSSMSSRGSGGRRRGEGGRRNPADMGLNTTGAFQPGDEELEMVES</sequence>
<dbReference type="PANTHER" id="PTHR12231:SF243">
    <property type="entry name" value="ROUNDABOUT HOMOLOG 1"/>
    <property type="match status" value="1"/>
</dbReference>
<keyword evidence="3" id="KW-0145">Chemotaxis</keyword>
<dbReference type="CDD" id="cd07693">
    <property type="entry name" value="IgC_1_Robo"/>
    <property type="match status" value="1"/>
</dbReference>
<feature type="compositionally biased region" description="Pro residues" evidence="17">
    <location>
        <begin position="1405"/>
        <end position="1415"/>
    </location>
</feature>
<feature type="compositionally biased region" description="Pro residues" evidence="17">
    <location>
        <begin position="1125"/>
        <end position="1135"/>
    </location>
</feature>
<dbReference type="SMART" id="SM00408">
    <property type="entry name" value="IGc2"/>
    <property type="match status" value="5"/>
</dbReference>
<keyword evidence="6" id="KW-0732">Signal</keyword>
<keyword evidence="13" id="KW-0675">Receptor</keyword>
<dbReference type="PROSITE" id="PS50853">
    <property type="entry name" value="FN3"/>
    <property type="match status" value="3"/>
</dbReference>
<feature type="domain" description="Fibronectin type-III" evidence="19">
    <location>
        <begin position="724"/>
        <end position="820"/>
    </location>
</feature>
<evidence type="ECO:0000256" key="12">
    <source>
        <dbReference type="ARBA" id="ARBA00023157"/>
    </source>
</evidence>
<dbReference type="GO" id="GO:0007417">
    <property type="term" value="P:central nervous system development"/>
    <property type="evidence" value="ECO:0007669"/>
    <property type="project" value="UniProtKB-ARBA"/>
</dbReference>
<dbReference type="SUPFAM" id="SSF49265">
    <property type="entry name" value="Fibronectin type III"/>
    <property type="match status" value="2"/>
</dbReference>
<protein>
    <submittedName>
        <fullName evidence="20">Roundabout guidance receptor 1</fullName>
    </submittedName>
</protein>